<proteinExistence type="predicted"/>
<dbReference type="KEGG" id="mfo:Metfor_2369"/>
<dbReference type="HOGENOM" id="CLU_3379926_0_0_2"/>
<dbReference type="STRING" id="593750.Metfor_2369"/>
<dbReference type="Proteomes" id="UP000010824">
    <property type="component" value="Chromosome"/>
</dbReference>
<keyword evidence="2" id="KW-1185">Reference proteome</keyword>
<reference evidence="1 2" key="2">
    <citation type="journal article" date="2014" name="Genome Announc.">
        <title>Complete Genome Sequence of Methanoregula formicica SMSPT, a Mesophilic Hydrogenotrophic Methanogen Isolated from a Methanogenic Upflow Anaerobic Sludge Blanket Reactor.</title>
        <authorList>
            <person name="Yamamoto K."/>
            <person name="Tamaki H."/>
            <person name="Cadillo-Quiroz H."/>
            <person name="Imachi H."/>
            <person name="Kyrpides N."/>
            <person name="Woyke T."/>
            <person name="Goodwin L."/>
            <person name="Zinder S.H."/>
            <person name="Kamagata Y."/>
            <person name="Liu W.T."/>
        </authorList>
    </citation>
    <scope>NUCLEOTIDE SEQUENCE [LARGE SCALE GENOMIC DNA]</scope>
    <source>
        <strain evidence="2">DSM 22288 / NBRC 105244 / SMSP</strain>
    </source>
</reference>
<dbReference type="AlphaFoldDB" id="L0HHX0"/>
<protein>
    <submittedName>
        <fullName evidence="1">Uncharacterized protein</fullName>
    </submittedName>
</protein>
<dbReference type="EMBL" id="CP003167">
    <property type="protein sequence ID" value="AGB03371.1"/>
    <property type="molecule type" value="Genomic_DNA"/>
</dbReference>
<accession>L0HHX0</accession>
<evidence type="ECO:0000313" key="2">
    <source>
        <dbReference type="Proteomes" id="UP000010824"/>
    </source>
</evidence>
<organism evidence="1 2">
    <name type="scientific">Methanoregula formicica (strain DSM 22288 / NBRC 105244 / SMSP)</name>
    <dbReference type="NCBI Taxonomy" id="593750"/>
    <lineage>
        <taxon>Archaea</taxon>
        <taxon>Methanobacteriati</taxon>
        <taxon>Methanobacteriota</taxon>
        <taxon>Stenosarchaea group</taxon>
        <taxon>Methanomicrobia</taxon>
        <taxon>Methanomicrobiales</taxon>
        <taxon>Methanoregulaceae</taxon>
        <taxon>Methanoregula</taxon>
    </lineage>
</organism>
<name>L0HHX0_METFS</name>
<reference evidence="2" key="1">
    <citation type="submission" date="2011-12" db="EMBL/GenBank/DDBJ databases">
        <title>Complete sequence of Methanoregula formicicum SMSP.</title>
        <authorList>
            <person name="Lucas S."/>
            <person name="Han J."/>
            <person name="Lapidus A."/>
            <person name="Cheng J.-F."/>
            <person name="Goodwin L."/>
            <person name="Pitluck S."/>
            <person name="Peters L."/>
            <person name="Ovchinnikova G."/>
            <person name="Teshima H."/>
            <person name="Detter J.C."/>
            <person name="Han C."/>
            <person name="Tapia R."/>
            <person name="Land M."/>
            <person name="Hauser L."/>
            <person name="Kyrpides N."/>
            <person name="Ivanova N."/>
            <person name="Pagani I."/>
            <person name="Imachi H."/>
            <person name="Tamaki H."/>
            <person name="Sekiguchi Y."/>
            <person name="Kamagata Y."/>
            <person name="Cadillo-Quiroz H."/>
            <person name="Zinder S."/>
            <person name="Liu W.-T."/>
            <person name="Woyke T."/>
        </authorList>
    </citation>
    <scope>NUCLEOTIDE SEQUENCE [LARGE SCALE GENOMIC DNA]</scope>
    <source>
        <strain evidence="2">DSM 22288 / NBRC 105244 / SMSP</strain>
    </source>
</reference>
<sequence>MRDERLLLKDIIGALDRIDSFTKGMSFIKSRMR</sequence>
<gene>
    <name evidence="1" type="ordered locus">Metfor_2369</name>
</gene>
<evidence type="ECO:0000313" key="1">
    <source>
        <dbReference type="EMBL" id="AGB03371.1"/>
    </source>
</evidence>
<dbReference type="InParanoid" id="L0HHX0"/>